<name>A0A0X1KR96_9THEM</name>
<dbReference type="KEGG" id="phy:AJ81_05820"/>
<organism evidence="1 2">
    <name type="scientific">Pseudothermotoga hypogea DSM 11164 = NBRC 106472</name>
    <dbReference type="NCBI Taxonomy" id="1123384"/>
    <lineage>
        <taxon>Bacteria</taxon>
        <taxon>Thermotogati</taxon>
        <taxon>Thermotogota</taxon>
        <taxon>Thermotogae</taxon>
        <taxon>Thermotogales</taxon>
        <taxon>Thermotogaceae</taxon>
        <taxon>Pseudothermotoga</taxon>
    </lineage>
</organism>
<dbReference type="PATRIC" id="fig|1123384.7.peg.1165"/>
<dbReference type="OrthoDB" id="9789133at2"/>
<keyword evidence="2" id="KW-1185">Reference proteome</keyword>
<dbReference type="PaxDb" id="1123384-AJ81_05820"/>
<proteinExistence type="predicted"/>
<accession>A0A0X1KR96</accession>
<dbReference type="Proteomes" id="UP000077469">
    <property type="component" value="Chromosome"/>
</dbReference>
<dbReference type="PANTHER" id="PTHR42967:SF1">
    <property type="entry name" value="MBL FOLD METALLO-HYDROLASE"/>
    <property type="match status" value="1"/>
</dbReference>
<gene>
    <name evidence="1" type="ORF">AJ81_05820</name>
</gene>
<reference evidence="1 2" key="1">
    <citation type="submission" date="2014-01" db="EMBL/GenBank/DDBJ databases">
        <title>Genome sequencing of Thermotog hypogea.</title>
        <authorList>
            <person name="Zhang X."/>
            <person name="Alvare G."/>
            <person name="Fristensky B."/>
            <person name="Chen L."/>
            <person name="Suen T."/>
            <person name="Chen Q."/>
            <person name="Ma K."/>
        </authorList>
    </citation>
    <scope>NUCLEOTIDE SEQUENCE [LARGE SCALE GENOMIC DNA]</scope>
    <source>
        <strain evidence="1 2">DSM 11164</strain>
    </source>
</reference>
<dbReference type="PANTHER" id="PTHR42967">
    <property type="entry name" value="METAL DEPENDENT HYDROLASE"/>
    <property type="match status" value="1"/>
</dbReference>
<evidence type="ECO:0000313" key="1">
    <source>
        <dbReference type="EMBL" id="AJC73792.1"/>
    </source>
</evidence>
<dbReference type="Gene3D" id="3.60.15.10">
    <property type="entry name" value="Ribonuclease Z/Hydroxyacylglutathione hydrolase-like"/>
    <property type="match status" value="1"/>
</dbReference>
<evidence type="ECO:0000313" key="2">
    <source>
        <dbReference type="Proteomes" id="UP000077469"/>
    </source>
</evidence>
<dbReference type="AlphaFoldDB" id="A0A0X1KR96"/>
<dbReference type="SUPFAM" id="SSF56281">
    <property type="entry name" value="Metallo-hydrolase/oxidoreductase"/>
    <property type="match status" value="1"/>
</dbReference>
<dbReference type="RefSeq" id="WP_031505517.1">
    <property type="nucleotide sequence ID" value="NC_022795.1"/>
</dbReference>
<dbReference type="InterPro" id="IPR036866">
    <property type="entry name" value="RibonucZ/Hydroxyglut_hydro"/>
</dbReference>
<dbReference type="STRING" id="1123384.AJ81_05820"/>
<protein>
    <submittedName>
        <fullName evidence="1">Beta-lactamase</fullName>
    </submittedName>
</protein>
<sequence>MKLTWFGHACFLIEHQDIRILTDPFDSSVGYKVPNVSVDIVTESHQHFDHNAHHLLKGDFQLIKELGEYSFKKLRIKGVKSFHDEAGGSRRGTNIVFVFEFSDWTVAHLGDLGHVLNPQQVEQIGQVNVLLIPVGGTFTVGPEEAKKIVEHLQPNVVVPMHYKTKYIKFDLRPVEDFLKLFTNVKRLSESAFELTEEVKSHRAVVYVPSI</sequence>
<dbReference type="Pfam" id="PF13483">
    <property type="entry name" value="Lactamase_B_3"/>
    <property type="match status" value="1"/>
</dbReference>
<dbReference type="EMBL" id="CP007141">
    <property type="protein sequence ID" value="AJC73792.1"/>
    <property type="molecule type" value="Genomic_DNA"/>
</dbReference>